<dbReference type="RefSeq" id="XP_046063537.1">
    <property type="nucleotide sequence ID" value="XM_046202151.1"/>
</dbReference>
<keyword evidence="6" id="KW-0809">Transit peptide</keyword>
<reference evidence="14" key="2">
    <citation type="submission" date="2021-01" db="EMBL/GenBank/DDBJ databases">
        <authorList>
            <person name="Schikora-Tamarit M.A."/>
        </authorList>
    </citation>
    <scope>NUCLEOTIDE SEQUENCE</scope>
    <source>
        <strain evidence="14">CBS6075</strain>
    </source>
</reference>
<dbReference type="CDD" id="cd08290">
    <property type="entry name" value="ETR"/>
    <property type="match status" value="1"/>
</dbReference>
<evidence type="ECO:0000256" key="5">
    <source>
        <dbReference type="ARBA" id="ARBA00022857"/>
    </source>
</evidence>
<dbReference type="Pfam" id="PF08240">
    <property type="entry name" value="ADH_N"/>
    <property type="match status" value="1"/>
</dbReference>
<comment type="subcellular location">
    <subcellularLocation>
        <location evidence="1">Mitochondrion</location>
    </subcellularLocation>
</comment>
<keyword evidence="4" id="KW-0276">Fatty acid metabolism</keyword>
<dbReference type="SUPFAM" id="SSF50129">
    <property type="entry name" value="GroES-like"/>
    <property type="match status" value="1"/>
</dbReference>
<dbReference type="Gene3D" id="3.40.50.720">
    <property type="entry name" value="NAD(P)-binding Rossmann-like Domain"/>
    <property type="match status" value="1"/>
</dbReference>
<dbReference type="PANTHER" id="PTHR43981:SF2">
    <property type="entry name" value="ENOYL-[ACYL-CARRIER-PROTEIN] REDUCTASE, MITOCHONDRIAL"/>
    <property type="match status" value="1"/>
</dbReference>
<keyword evidence="3" id="KW-0444">Lipid biosynthesis</keyword>
<dbReference type="AlphaFoldDB" id="A0A9P8T890"/>
<comment type="catalytic activity">
    <reaction evidence="12">
        <text>a 2,3-saturated acyl-[ACP] + NADP(+) = a (2E)-enoyl-[ACP] + NADPH + H(+)</text>
        <dbReference type="Rhea" id="RHEA:22564"/>
        <dbReference type="Rhea" id="RHEA-COMP:9925"/>
        <dbReference type="Rhea" id="RHEA-COMP:9926"/>
        <dbReference type="ChEBI" id="CHEBI:15378"/>
        <dbReference type="ChEBI" id="CHEBI:57783"/>
        <dbReference type="ChEBI" id="CHEBI:58349"/>
        <dbReference type="ChEBI" id="CHEBI:78784"/>
        <dbReference type="ChEBI" id="CHEBI:78785"/>
        <dbReference type="EC" id="1.3.1.104"/>
    </reaction>
</comment>
<reference evidence="14" key="1">
    <citation type="journal article" date="2021" name="Open Biol.">
        <title>Shared evolutionary footprints suggest mitochondrial oxidative damage underlies multiple complex I losses in fungi.</title>
        <authorList>
            <person name="Schikora-Tamarit M.A."/>
            <person name="Marcet-Houben M."/>
            <person name="Nosek J."/>
            <person name="Gabaldon T."/>
        </authorList>
    </citation>
    <scope>NUCLEOTIDE SEQUENCE</scope>
    <source>
        <strain evidence="14">CBS6075</strain>
    </source>
</reference>
<sequence length="375" mass="40482">MFATSSLLRTVSRQFSTSATTMSIKAKVLVYAQHGQPESVLKCISHELPSSPQGSDVLVQTIASPVNPSDINQIQGVYPSKPDKTTAFGTSEPVAPCGNEGLFKVLAVGNKVTSLKAGDWCIPSNVNFGTWRSHALTDESSLLKISKTITEEQAATISVNPSSAYQMLTMFEDLKPGDWFIQNGGNSQVGRAAIQIGKKLGLQSISIVRNRDNLQELVDELTALGATKVITEEDNASREFGKTIAEWTKGSPIKLALNCVGGENCSNMARKLGKDATLVSYGAMSMKPVMIPTQLFIFKNLTAKGFWITANVTRVPGSKENTLKAVQKMMEDGDLVDVKVTHVPVSADGSEEEVFKAFETALTNSKQGKQLVRFT</sequence>
<dbReference type="InterPro" id="IPR011032">
    <property type="entry name" value="GroES-like_sf"/>
</dbReference>
<evidence type="ECO:0000313" key="15">
    <source>
        <dbReference type="Proteomes" id="UP000769157"/>
    </source>
</evidence>
<dbReference type="InterPro" id="IPR013149">
    <property type="entry name" value="ADH-like_C"/>
</dbReference>
<dbReference type="PANTHER" id="PTHR43981">
    <property type="entry name" value="ENOYL-[ACYL-CARRIER-PROTEIN] REDUCTASE, MITOCHONDRIAL"/>
    <property type="match status" value="1"/>
</dbReference>
<evidence type="ECO:0000256" key="12">
    <source>
        <dbReference type="ARBA" id="ARBA00048843"/>
    </source>
</evidence>
<evidence type="ECO:0000256" key="9">
    <source>
        <dbReference type="ARBA" id="ARBA00023128"/>
    </source>
</evidence>
<evidence type="ECO:0000256" key="10">
    <source>
        <dbReference type="ARBA" id="ARBA00023160"/>
    </source>
</evidence>
<evidence type="ECO:0000256" key="3">
    <source>
        <dbReference type="ARBA" id="ARBA00022516"/>
    </source>
</evidence>
<dbReference type="Proteomes" id="UP000769157">
    <property type="component" value="Unassembled WGS sequence"/>
</dbReference>
<comment type="similarity">
    <text evidence="2">Belongs to the zinc-containing alcohol dehydrogenase family. Quinone oxidoreductase subfamily.</text>
</comment>
<evidence type="ECO:0000256" key="11">
    <source>
        <dbReference type="ARBA" id="ARBA00038963"/>
    </source>
</evidence>
<evidence type="ECO:0000256" key="6">
    <source>
        <dbReference type="ARBA" id="ARBA00022946"/>
    </source>
</evidence>
<keyword evidence="7" id="KW-0560">Oxidoreductase</keyword>
<dbReference type="InterPro" id="IPR051034">
    <property type="entry name" value="Mito_Enoyl-ACP_Reductase"/>
</dbReference>
<evidence type="ECO:0000256" key="8">
    <source>
        <dbReference type="ARBA" id="ARBA00023098"/>
    </source>
</evidence>
<gene>
    <name evidence="14" type="ORF">OGAPHI_001395</name>
</gene>
<dbReference type="GO" id="GO:0005739">
    <property type="term" value="C:mitochondrion"/>
    <property type="evidence" value="ECO:0007669"/>
    <property type="project" value="UniProtKB-SubCell"/>
</dbReference>
<evidence type="ECO:0000256" key="4">
    <source>
        <dbReference type="ARBA" id="ARBA00022832"/>
    </source>
</evidence>
<organism evidence="14 15">
    <name type="scientific">Ogataea philodendri</name>
    <dbReference type="NCBI Taxonomy" id="1378263"/>
    <lineage>
        <taxon>Eukaryota</taxon>
        <taxon>Fungi</taxon>
        <taxon>Dikarya</taxon>
        <taxon>Ascomycota</taxon>
        <taxon>Saccharomycotina</taxon>
        <taxon>Pichiomycetes</taxon>
        <taxon>Pichiales</taxon>
        <taxon>Pichiaceae</taxon>
        <taxon>Ogataea</taxon>
    </lineage>
</organism>
<evidence type="ECO:0000259" key="13">
    <source>
        <dbReference type="SMART" id="SM00829"/>
    </source>
</evidence>
<dbReference type="InterPro" id="IPR036291">
    <property type="entry name" value="NAD(P)-bd_dom_sf"/>
</dbReference>
<accession>A0A9P8T890</accession>
<dbReference type="EC" id="1.3.1.104" evidence="11"/>
<dbReference type="OrthoDB" id="7482721at2759"/>
<keyword evidence="5" id="KW-0521">NADP</keyword>
<evidence type="ECO:0000256" key="1">
    <source>
        <dbReference type="ARBA" id="ARBA00004173"/>
    </source>
</evidence>
<dbReference type="SMART" id="SM00829">
    <property type="entry name" value="PKS_ER"/>
    <property type="match status" value="1"/>
</dbReference>
<dbReference type="InterPro" id="IPR020843">
    <property type="entry name" value="ER"/>
</dbReference>
<dbReference type="SUPFAM" id="SSF51735">
    <property type="entry name" value="NAD(P)-binding Rossmann-fold domains"/>
    <property type="match status" value="1"/>
</dbReference>
<keyword evidence="8" id="KW-0443">Lipid metabolism</keyword>
<evidence type="ECO:0000256" key="2">
    <source>
        <dbReference type="ARBA" id="ARBA00010371"/>
    </source>
</evidence>
<dbReference type="GO" id="GO:0006633">
    <property type="term" value="P:fatty acid biosynthetic process"/>
    <property type="evidence" value="ECO:0007669"/>
    <property type="project" value="UniProtKB-KW"/>
</dbReference>
<evidence type="ECO:0000256" key="7">
    <source>
        <dbReference type="ARBA" id="ARBA00023002"/>
    </source>
</evidence>
<dbReference type="InterPro" id="IPR013154">
    <property type="entry name" value="ADH-like_N"/>
</dbReference>
<feature type="domain" description="Enoyl reductase (ER)" evidence="13">
    <location>
        <begin position="35"/>
        <end position="372"/>
    </location>
</feature>
<keyword evidence="9" id="KW-0496">Mitochondrion</keyword>
<dbReference type="GO" id="GO:0141148">
    <property type="term" value="F:enoyl-[acyl-carrier-protein] reductase (NADPH) activity"/>
    <property type="evidence" value="ECO:0007669"/>
    <property type="project" value="UniProtKB-EC"/>
</dbReference>
<protein>
    <recommendedName>
        <fullName evidence="11">enoyl-[acyl-carrier-protein] reductase</fullName>
        <ecNumber evidence="11">1.3.1.104</ecNumber>
    </recommendedName>
</protein>
<keyword evidence="15" id="KW-1185">Reference proteome</keyword>
<evidence type="ECO:0000313" key="14">
    <source>
        <dbReference type="EMBL" id="KAH3669274.1"/>
    </source>
</evidence>
<dbReference type="Pfam" id="PF00107">
    <property type="entry name" value="ADH_zinc_N"/>
    <property type="match status" value="1"/>
</dbReference>
<dbReference type="GeneID" id="70233363"/>
<dbReference type="Gene3D" id="3.90.180.10">
    <property type="entry name" value="Medium-chain alcohol dehydrogenases, catalytic domain"/>
    <property type="match status" value="1"/>
</dbReference>
<name>A0A9P8T890_9ASCO</name>
<proteinExistence type="inferred from homology"/>
<comment type="caution">
    <text evidence="14">The sequence shown here is derived from an EMBL/GenBank/DDBJ whole genome shotgun (WGS) entry which is preliminary data.</text>
</comment>
<keyword evidence="10" id="KW-0275">Fatty acid biosynthesis</keyword>
<dbReference type="FunFam" id="3.40.50.720:FF:000112">
    <property type="entry name" value="Enoyl-[acyl-carrier-protein] reductase 1, mitochondrial"/>
    <property type="match status" value="1"/>
</dbReference>
<dbReference type="EMBL" id="JAEUBE010000137">
    <property type="protein sequence ID" value="KAH3669274.1"/>
    <property type="molecule type" value="Genomic_DNA"/>
</dbReference>